<feature type="binding site" evidence="12">
    <location>
        <position position="292"/>
    </location>
    <ligand>
        <name>Mg(2+)</name>
        <dbReference type="ChEBI" id="CHEBI:18420"/>
    </ligand>
</feature>
<feature type="binding site" evidence="11">
    <location>
        <position position="159"/>
    </location>
    <ligand>
        <name>substrate</name>
    </ligand>
</feature>
<evidence type="ECO:0000256" key="11">
    <source>
        <dbReference type="PIRSR" id="PIRSR001400-2"/>
    </source>
</evidence>
<dbReference type="GO" id="GO:0006096">
    <property type="term" value="P:glycolytic process"/>
    <property type="evidence" value="ECO:0007669"/>
    <property type="project" value="UniProtKB-UniPathway"/>
</dbReference>
<feature type="active site" description="Proton donor" evidence="10">
    <location>
        <position position="211"/>
    </location>
</feature>
<dbReference type="InterPro" id="IPR000941">
    <property type="entry name" value="Enolase"/>
</dbReference>
<gene>
    <name evidence="15" type="ORF">THAR02_07928</name>
</gene>
<keyword evidence="6" id="KW-0324">Glycolysis</keyword>
<evidence type="ECO:0000259" key="14">
    <source>
        <dbReference type="SMART" id="SM01193"/>
    </source>
</evidence>
<evidence type="ECO:0000256" key="1">
    <source>
        <dbReference type="ARBA" id="ARBA00005031"/>
    </source>
</evidence>
<dbReference type="UniPathway" id="UPA00109">
    <property type="reaction ID" value="UER00187"/>
</dbReference>
<feature type="binding site" evidence="11">
    <location>
        <position position="368"/>
    </location>
    <ligand>
        <name>substrate</name>
    </ligand>
</feature>
<dbReference type="PANTHER" id="PTHR11902">
    <property type="entry name" value="ENOLASE"/>
    <property type="match status" value="1"/>
</dbReference>
<dbReference type="Gene3D" id="3.30.390.10">
    <property type="entry name" value="Enolase-like, N-terminal domain"/>
    <property type="match status" value="1"/>
</dbReference>
<dbReference type="Proteomes" id="UP000034112">
    <property type="component" value="Unassembled WGS sequence"/>
</dbReference>
<dbReference type="GO" id="GO:0000015">
    <property type="term" value="C:phosphopyruvate hydratase complex"/>
    <property type="evidence" value="ECO:0007669"/>
    <property type="project" value="InterPro"/>
</dbReference>
<comment type="pathway">
    <text evidence="1">Carbohydrate degradation; glycolysis; pyruvate from D-glyceraldehyde 3-phosphate: step 4/5.</text>
</comment>
<dbReference type="InterPro" id="IPR029017">
    <property type="entry name" value="Enolase-like_N"/>
</dbReference>
<feature type="binding site" evidence="12">
    <location>
        <position position="246"/>
    </location>
    <ligand>
        <name>Mg(2+)</name>
        <dbReference type="ChEBI" id="CHEBI:18420"/>
    </ligand>
</feature>
<dbReference type="GO" id="GO:0004634">
    <property type="term" value="F:phosphopyruvate hydratase activity"/>
    <property type="evidence" value="ECO:0007669"/>
    <property type="project" value="UniProtKB-EC"/>
</dbReference>
<protein>
    <recommendedName>
        <fullName evidence="4">Enolase</fullName>
        <ecNumber evidence="3">4.2.1.11</ecNumber>
    </recommendedName>
    <alternativeName>
        <fullName evidence="8">2-phosphoglycerate dehydratase</fullName>
    </alternativeName>
</protein>
<feature type="binding site" evidence="11">
    <location>
        <position position="292"/>
    </location>
    <ligand>
        <name>substrate</name>
    </ligand>
</feature>
<dbReference type="InterPro" id="IPR020811">
    <property type="entry name" value="Enolase_N"/>
</dbReference>
<keyword evidence="7" id="KW-0456">Lyase</keyword>
<dbReference type="PIRSF" id="PIRSF001400">
    <property type="entry name" value="Enolase"/>
    <property type="match status" value="1"/>
</dbReference>
<dbReference type="OMA" id="GNKMAFQ"/>
<reference evidence="16" key="1">
    <citation type="journal article" date="2015" name="Genome Announc.">
        <title>Draft whole-genome sequence of the biocontrol agent Trichoderma harzianum T6776.</title>
        <authorList>
            <person name="Baroncelli R."/>
            <person name="Piaggeschi G."/>
            <person name="Fiorini L."/>
            <person name="Bertolini E."/>
            <person name="Zapparata A."/>
            <person name="Pe M.E."/>
            <person name="Sarrocco S."/>
            <person name="Vannacci G."/>
        </authorList>
    </citation>
    <scope>NUCLEOTIDE SEQUENCE [LARGE SCALE GENOMIC DNA]</scope>
    <source>
        <strain evidence="16">T6776</strain>
    </source>
</reference>
<dbReference type="EC" id="4.2.1.11" evidence="3"/>
<feature type="domain" description="Enolase N-terminal" evidence="14">
    <location>
        <begin position="2"/>
        <end position="134"/>
    </location>
</feature>
<evidence type="ECO:0000256" key="8">
    <source>
        <dbReference type="ARBA" id="ARBA00032132"/>
    </source>
</evidence>
<comment type="catalytic activity">
    <reaction evidence="9">
        <text>(2R)-2-phosphoglycerate = phosphoenolpyruvate + H2O</text>
        <dbReference type="Rhea" id="RHEA:10164"/>
        <dbReference type="ChEBI" id="CHEBI:15377"/>
        <dbReference type="ChEBI" id="CHEBI:58289"/>
        <dbReference type="ChEBI" id="CHEBI:58702"/>
        <dbReference type="EC" id="4.2.1.11"/>
    </reaction>
</comment>
<evidence type="ECO:0000256" key="3">
    <source>
        <dbReference type="ARBA" id="ARBA00012058"/>
    </source>
</evidence>
<dbReference type="Gene3D" id="3.20.20.120">
    <property type="entry name" value="Enolase-like C-terminal domain"/>
    <property type="match status" value="2"/>
</dbReference>
<evidence type="ECO:0000259" key="13">
    <source>
        <dbReference type="SMART" id="SM01192"/>
    </source>
</evidence>
<accession>A0A0F9X413</accession>
<evidence type="ECO:0000256" key="10">
    <source>
        <dbReference type="PIRSR" id="PIRSR001400-1"/>
    </source>
</evidence>
<evidence type="ECO:0000256" key="6">
    <source>
        <dbReference type="ARBA" id="ARBA00023152"/>
    </source>
</evidence>
<evidence type="ECO:0000256" key="9">
    <source>
        <dbReference type="ARBA" id="ARBA00048333"/>
    </source>
</evidence>
<proteinExistence type="inferred from homology"/>
<dbReference type="SMART" id="SM01192">
    <property type="entry name" value="Enolase_C"/>
    <property type="match status" value="1"/>
</dbReference>
<evidence type="ECO:0000256" key="4">
    <source>
        <dbReference type="ARBA" id="ARBA00017068"/>
    </source>
</evidence>
<dbReference type="Pfam" id="PF03952">
    <property type="entry name" value="Enolase_N"/>
    <property type="match status" value="1"/>
</dbReference>
<comment type="similarity">
    <text evidence="2">Belongs to the enolase family.</text>
</comment>
<dbReference type="GO" id="GO:0000287">
    <property type="term" value="F:magnesium ion binding"/>
    <property type="evidence" value="ECO:0007669"/>
    <property type="project" value="InterPro"/>
</dbReference>
<name>A0A0F9X413_TRIHA</name>
<dbReference type="PRINTS" id="PR00148">
    <property type="entry name" value="ENOLASE"/>
</dbReference>
<dbReference type="SFLD" id="SFLDS00001">
    <property type="entry name" value="Enolase"/>
    <property type="match status" value="1"/>
</dbReference>
<dbReference type="PANTHER" id="PTHR11902:SF6">
    <property type="entry name" value="ENOLASE"/>
    <property type="match status" value="1"/>
</dbReference>
<feature type="binding site" evidence="11">
    <location>
        <position position="168"/>
    </location>
    <ligand>
        <name>substrate</name>
    </ligand>
</feature>
<feature type="binding site" evidence="12">
    <location>
        <position position="267"/>
    </location>
    <ligand>
        <name>Mg(2+)</name>
        <dbReference type="ChEBI" id="CHEBI:18420"/>
    </ligand>
</feature>
<keyword evidence="12" id="KW-0479">Metal-binding</keyword>
<dbReference type="SMART" id="SM01193">
    <property type="entry name" value="Enolase_N"/>
    <property type="match status" value="1"/>
</dbReference>
<keyword evidence="5 12" id="KW-0460">Magnesium</keyword>
<dbReference type="SUPFAM" id="SSF54826">
    <property type="entry name" value="Enolase N-terminal domain-like"/>
    <property type="match status" value="1"/>
</dbReference>
<feature type="domain" description="Enolase C-terminal TIM barrel" evidence="13">
    <location>
        <begin position="143"/>
        <end position="405"/>
    </location>
</feature>
<dbReference type="InterPro" id="IPR020809">
    <property type="entry name" value="Enolase_CS"/>
</dbReference>
<comment type="cofactor">
    <cofactor evidence="12">
        <name>Mg(2+)</name>
        <dbReference type="ChEBI" id="CHEBI:18420"/>
    </cofactor>
    <text evidence="12">Mg(2+) is required for catalysis and for stabilizing the dimer.</text>
</comment>
<sequence>MIESIKAAERLDSRGKPTVQVAVTTSHGTFYSLVPSGASTGKHEALELRDGDMSRFGGMGTTRAVANVETLLGPALVEHKFDPKTQLKEIDKFMKELDGTADKSRLGANAILGISIACARAGAAAKGVPLYEFIRQEAGLEGPYIVPVPFLNVLNGGVHSGNTMAFQELMIAPTGAESFAEGIRLAVDTYSALKTIIADRFGAPATGIGDEGGFAPPISSLEEGLDLMVAAVEKAGHTGRIKFACDPASSDSCIKTIIGKYGLVLLEDPFAEDDWSSWTEFNRDCTIELVGDDLLCTNVDRIKLASEKKACSAVLLKLNQIGTVSEAIEAANYAFELGWSVFVSHRSGETTDNFIADLVVGLGTGHIKSGAPARGERISKYNRLLDIEDDLKEKQKDVVYAGSKF</sequence>
<dbReference type="SUPFAM" id="SSF51604">
    <property type="entry name" value="Enolase C-terminal domain-like"/>
    <property type="match status" value="1"/>
</dbReference>
<dbReference type="InterPro" id="IPR020810">
    <property type="entry name" value="Enolase_C"/>
</dbReference>
<dbReference type="EMBL" id="JOKZ01000287">
    <property type="protein sequence ID" value="KKO99955.1"/>
    <property type="molecule type" value="Genomic_DNA"/>
</dbReference>
<feature type="binding site" evidence="11">
    <location>
        <begin position="344"/>
        <end position="347"/>
    </location>
    <ligand>
        <name>substrate</name>
    </ligand>
</feature>
<evidence type="ECO:0000256" key="12">
    <source>
        <dbReference type="PIRSR" id="PIRSR001400-3"/>
    </source>
</evidence>
<feature type="binding site" evidence="11">
    <location>
        <position position="267"/>
    </location>
    <ligand>
        <name>substrate</name>
    </ligand>
</feature>
<evidence type="ECO:0000256" key="7">
    <source>
        <dbReference type="ARBA" id="ARBA00023239"/>
    </source>
</evidence>
<dbReference type="HAMAP" id="MF_00318">
    <property type="entry name" value="Enolase"/>
    <property type="match status" value="1"/>
</dbReference>
<dbReference type="InterPro" id="IPR036849">
    <property type="entry name" value="Enolase-like_C_sf"/>
</dbReference>
<dbReference type="CDD" id="cd03313">
    <property type="entry name" value="enolase"/>
    <property type="match status" value="1"/>
</dbReference>
<evidence type="ECO:0000256" key="2">
    <source>
        <dbReference type="ARBA" id="ARBA00009604"/>
    </source>
</evidence>
<evidence type="ECO:0000313" key="15">
    <source>
        <dbReference type="EMBL" id="KKO99955.1"/>
    </source>
</evidence>
<organism evidence="15 16">
    <name type="scientific">Trichoderma harzianum</name>
    <name type="common">Hypocrea lixii</name>
    <dbReference type="NCBI Taxonomy" id="5544"/>
    <lineage>
        <taxon>Eukaryota</taxon>
        <taxon>Fungi</taxon>
        <taxon>Dikarya</taxon>
        <taxon>Ascomycota</taxon>
        <taxon>Pezizomycotina</taxon>
        <taxon>Sordariomycetes</taxon>
        <taxon>Hypocreomycetidae</taxon>
        <taxon>Hypocreales</taxon>
        <taxon>Hypocreaceae</taxon>
        <taxon>Trichoderma</taxon>
    </lineage>
</organism>
<dbReference type="AlphaFoldDB" id="A0A0F9X413"/>
<evidence type="ECO:0000313" key="16">
    <source>
        <dbReference type="Proteomes" id="UP000034112"/>
    </source>
</evidence>
<dbReference type="Pfam" id="PF00113">
    <property type="entry name" value="Enolase_C"/>
    <property type="match status" value="2"/>
</dbReference>
<dbReference type="PROSITE" id="PS00164">
    <property type="entry name" value="ENOLASE"/>
    <property type="match status" value="1"/>
</dbReference>
<evidence type="ECO:0000256" key="5">
    <source>
        <dbReference type="ARBA" id="ARBA00022842"/>
    </source>
</evidence>
<feature type="active site" description="Proton acceptor" evidence="10">
    <location>
        <position position="317"/>
    </location>
</feature>
<dbReference type="OrthoDB" id="1739814at2759"/>
<comment type="caution">
    <text evidence="15">The sequence shown here is derived from an EMBL/GenBank/DDBJ whole genome shotgun (WGS) entry which is preliminary data.</text>
</comment>